<gene>
    <name evidence="3" type="ORF">G6011_00213</name>
</gene>
<organism evidence="3 4">
    <name type="scientific">Alternaria panax</name>
    <dbReference type="NCBI Taxonomy" id="48097"/>
    <lineage>
        <taxon>Eukaryota</taxon>
        <taxon>Fungi</taxon>
        <taxon>Dikarya</taxon>
        <taxon>Ascomycota</taxon>
        <taxon>Pezizomycotina</taxon>
        <taxon>Dothideomycetes</taxon>
        <taxon>Pleosporomycetidae</taxon>
        <taxon>Pleosporales</taxon>
        <taxon>Pleosporineae</taxon>
        <taxon>Pleosporaceae</taxon>
        <taxon>Alternaria</taxon>
        <taxon>Alternaria sect. Panax</taxon>
    </lineage>
</organism>
<evidence type="ECO:0000313" key="4">
    <source>
        <dbReference type="Proteomes" id="UP001199106"/>
    </source>
</evidence>
<comment type="caution">
    <text evidence="3">The sequence shown here is derived from an EMBL/GenBank/DDBJ whole genome shotgun (WGS) entry which is preliminary data.</text>
</comment>
<keyword evidence="2" id="KW-0472">Membrane</keyword>
<keyword evidence="4" id="KW-1185">Reference proteome</keyword>
<feature type="compositionally biased region" description="Polar residues" evidence="1">
    <location>
        <begin position="100"/>
        <end position="123"/>
    </location>
</feature>
<keyword evidence="2" id="KW-1133">Transmembrane helix</keyword>
<reference evidence="3" key="1">
    <citation type="submission" date="2021-07" db="EMBL/GenBank/DDBJ databases">
        <title>Genome Resource of American Ginseng Black Spot Pathogen Alternaria panax.</title>
        <authorList>
            <person name="Qiu C."/>
            <person name="Wang W."/>
            <person name="Liu Z."/>
        </authorList>
    </citation>
    <scope>NUCLEOTIDE SEQUENCE</scope>
    <source>
        <strain evidence="3">BNCC115425</strain>
    </source>
</reference>
<dbReference type="Proteomes" id="UP001199106">
    <property type="component" value="Unassembled WGS sequence"/>
</dbReference>
<evidence type="ECO:0000256" key="2">
    <source>
        <dbReference type="SAM" id="Phobius"/>
    </source>
</evidence>
<keyword evidence="2" id="KW-0812">Transmembrane</keyword>
<dbReference type="CDD" id="cd12087">
    <property type="entry name" value="TM_EGFR-like"/>
    <property type="match status" value="1"/>
</dbReference>
<protein>
    <submittedName>
        <fullName evidence="3">Uncharacterized protein</fullName>
    </submittedName>
</protein>
<dbReference type="AlphaFoldDB" id="A0AAD4IHT9"/>
<feature type="region of interest" description="Disordered" evidence="1">
    <location>
        <begin position="194"/>
        <end position="268"/>
    </location>
</feature>
<accession>A0AAD4IHT9</accession>
<name>A0AAD4IHT9_9PLEO</name>
<feature type="transmembrane region" description="Helical" evidence="2">
    <location>
        <begin position="152"/>
        <end position="174"/>
    </location>
</feature>
<feature type="region of interest" description="Disordered" evidence="1">
    <location>
        <begin position="66"/>
        <end position="123"/>
    </location>
</feature>
<evidence type="ECO:0000313" key="3">
    <source>
        <dbReference type="EMBL" id="KAG9195093.1"/>
    </source>
</evidence>
<evidence type="ECO:0000256" key="1">
    <source>
        <dbReference type="SAM" id="MobiDB-lite"/>
    </source>
</evidence>
<dbReference type="EMBL" id="JAANER010000001">
    <property type="protein sequence ID" value="KAG9195093.1"/>
    <property type="molecule type" value="Genomic_DNA"/>
</dbReference>
<proteinExistence type="predicted"/>
<feature type="compositionally biased region" description="Basic and acidic residues" evidence="1">
    <location>
        <begin position="194"/>
        <end position="213"/>
    </location>
</feature>
<feature type="compositionally biased region" description="Low complexity" evidence="1">
    <location>
        <begin position="66"/>
        <end position="84"/>
    </location>
</feature>
<sequence length="268" mass="28035">MYLPVSAAITATGLLTASKLGVSNLVTNYLSPLTSSATLVARQDDTKPPPPVTSLQFITSIASITSEPTPTITTTSPKPDIPSAAPSPPVPSTTAETPRTSEQPPTKISTTAPASSNSDTAENTSSTMFIVTTAPTSHLDVDAGPWLSRGKIAGIVVGSVFGLIILGLIIYTLFAASRGINVCNCFGGCCRKHDDDNDEERGRLPSRSDDTYPHPDAVAAGPGGGYKAYRPARSSGDHRPVPLPLVLPQQVGMQQRGSGRLHREYRGA</sequence>